<keyword evidence="6" id="KW-0812">Transmembrane</keyword>
<dbReference type="KEGG" id="ccro:CMC5_039900"/>
<dbReference type="OrthoDB" id="5493116at2"/>
<evidence type="ECO:0000313" key="8">
    <source>
        <dbReference type="EMBL" id="AKT39839.1"/>
    </source>
</evidence>
<evidence type="ECO:0000256" key="6">
    <source>
        <dbReference type="SAM" id="Phobius"/>
    </source>
</evidence>
<dbReference type="GO" id="GO:0004674">
    <property type="term" value="F:protein serine/threonine kinase activity"/>
    <property type="evidence" value="ECO:0007669"/>
    <property type="project" value="UniProtKB-EC"/>
</dbReference>
<dbReference type="SUPFAM" id="SSF56112">
    <property type="entry name" value="Protein kinase-like (PK-like)"/>
    <property type="match status" value="1"/>
</dbReference>
<keyword evidence="2" id="KW-0547">Nucleotide-binding</keyword>
<dbReference type="Gene3D" id="1.10.510.10">
    <property type="entry name" value="Transferase(Phosphotransferase) domain 1"/>
    <property type="match status" value="1"/>
</dbReference>
<name>A0A0K1EG62_CHOCO</name>
<evidence type="ECO:0000256" key="4">
    <source>
        <dbReference type="ARBA" id="ARBA00022840"/>
    </source>
</evidence>
<evidence type="ECO:0000259" key="7">
    <source>
        <dbReference type="PROSITE" id="PS50011"/>
    </source>
</evidence>
<feature type="region of interest" description="Disordered" evidence="5">
    <location>
        <begin position="402"/>
        <end position="463"/>
    </location>
</feature>
<keyword evidence="1 8" id="KW-0808">Transferase</keyword>
<keyword evidence="4" id="KW-0067">ATP-binding</keyword>
<dbReference type="InterPro" id="IPR000719">
    <property type="entry name" value="Prot_kinase_dom"/>
</dbReference>
<keyword evidence="6" id="KW-1133">Transmembrane helix</keyword>
<dbReference type="CDD" id="cd14014">
    <property type="entry name" value="STKc_PknB_like"/>
    <property type="match status" value="1"/>
</dbReference>
<gene>
    <name evidence="8" type="ORF">CMC5_039900</name>
</gene>
<feature type="compositionally biased region" description="Low complexity" evidence="5">
    <location>
        <begin position="424"/>
        <end position="436"/>
    </location>
</feature>
<accession>A0A0K1EG62</accession>
<sequence length="556" mass="57052">MSAPNFAPGTPIAGKFTVRALLGYGGASATFRAMSADGREVALKAYAPMIGQRPDLMGQLQQYVAATNSLPADLAAHVLEAGYDQATAAPFTVTEFIPNPSVAQLVARRPMSPDEVSAMLRTLAAVLDAAHSREFFHLGLKPTNLFVDAHSPGNLKVTDFGTILARSVLPTQEGYVVAAPWMAPEQVQGGVPPSAATDVFSAALVAFYALVGRPYWRSCQGAPDLGSWQQEVLSPRVPASARANELGAPLDPGLDPIFARALALDPRERYRSMTEFAASFGGFPSGLGQANTLAIPSNSSAYAVDPGPPGPRGSDLSGGYPSVDALRAGGGFGGGAQAMPPGPDMPPSTQQTHVPLPGGAGQAGGAPRAPGGKAMPIVVGVAAVLLAIGAGTAWYLIGSSDSGATPEATNTASTSTPESPPPAETGAPTEAVATNETPPPTPPDDSAAKPEEPPAEDPATAKVPIKITCMPEACDTITINTKVESGDIQLAPGSYRLGAKRAGFVTHVETIVVEPGKPLEKEITLAAAPRQTTTTTQTPVATPTKQNCGKFLKKCK</sequence>
<dbReference type="RefSeq" id="WP_050431849.1">
    <property type="nucleotide sequence ID" value="NZ_CP012159.1"/>
</dbReference>
<dbReference type="Proteomes" id="UP000067626">
    <property type="component" value="Chromosome"/>
</dbReference>
<feature type="domain" description="Protein kinase" evidence="7">
    <location>
        <begin position="16"/>
        <end position="281"/>
    </location>
</feature>
<dbReference type="EMBL" id="CP012159">
    <property type="protein sequence ID" value="AKT39839.1"/>
    <property type="molecule type" value="Genomic_DNA"/>
</dbReference>
<keyword evidence="6" id="KW-0472">Membrane</keyword>
<feature type="compositionally biased region" description="Low complexity" evidence="5">
    <location>
        <begin position="404"/>
        <end position="417"/>
    </location>
</feature>
<evidence type="ECO:0000256" key="5">
    <source>
        <dbReference type="SAM" id="MobiDB-lite"/>
    </source>
</evidence>
<keyword evidence="9" id="KW-1185">Reference proteome</keyword>
<dbReference type="PROSITE" id="PS50011">
    <property type="entry name" value="PROTEIN_KINASE_DOM"/>
    <property type="match status" value="1"/>
</dbReference>
<dbReference type="PANTHER" id="PTHR43289:SF6">
    <property type="entry name" value="SERINE_THREONINE-PROTEIN KINASE NEKL-3"/>
    <property type="match status" value="1"/>
</dbReference>
<dbReference type="Gene3D" id="3.30.200.20">
    <property type="entry name" value="Phosphorylase Kinase, domain 1"/>
    <property type="match status" value="1"/>
</dbReference>
<evidence type="ECO:0000256" key="3">
    <source>
        <dbReference type="ARBA" id="ARBA00022777"/>
    </source>
</evidence>
<dbReference type="InterPro" id="IPR011009">
    <property type="entry name" value="Kinase-like_dom_sf"/>
</dbReference>
<dbReference type="PANTHER" id="PTHR43289">
    <property type="entry name" value="MITOGEN-ACTIVATED PROTEIN KINASE KINASE KINASE 20-RELATED"/>
    <property type="match status" value="1"/>
</dbReference>
<dbReference type="EC" id="2.7.11.1" evidence="8"/>
<dbReference type="GO" id="GO:0005524">
    <property type="term" value="F:ATP binding"/>
    <property type="evidence" value="ECO:0007669"/>
    <property type="project" value="UniProtKB-KW"/>
</dbReference>
<protein>
    <submittedName>
        <fullName evidence="8">Protein kinase</fullName>
        <ecNumber evidence="8">2.7.11.1</ecNumber>
    </submittedName>
</protein>
<evidence type="ECO:0000313" key="9">
    <source>
        <dbReference type="Proteomes" id="UP000067626"/>
    </source>
</evidence>
<dbReference type="AlphaFoldDB" id="A0A0K1EG62"/>
<organism evidence="8 9">
    <name type="scientific">Chondromyces crocatus</name>
    <dbReference type="NCBI Taxonomy" id="52"/>
    <lineage>
        <taxon>Bacteria</taxon>
        <taxon>Pseudomonadati</taxon>
        <taxon>Myxococcota</taxon>
        <taxon>Polyangia</taxon>
        <taxon>Polyangiales</taxon>
        <taxon>Polyangiaceae</taxon>
        <taxon>Chondromyces</taxon>
    </lineage>
</organism>
<reference evidence="8 9" key="1">
    <citation type="submission" date="2015-07" db="EMBL/GenBank/DDBJ databases">
        <title>Genome analysis of myxobacterium Chondromyces crocatus Cm c5 reveals a high potential for natural compound synthesis and the genetic basis for the loss of fruiting body formation.</title>
        <authorList>
            <person name="Zaburannyi N."/>
            <person name="Bunk B."/>
            <person name="Maier J."/>
            <person name="Overmann J."/>
            <person name="Mueller R."/>
        </authorList>
    </citation>
    <scope>NUCLEOTIDE SEQUENCE [LARGE SCALE GENOMIC DNA]</scope>
    <source>
        <strain evidence="8 9">Cm c5</strain>
    </source>
</reference>
<evidence type="ECO:0000256" key="2">
    <source>
        <dbReference type="ARBA" id="ARBA00022741"/>
    </source>
</evidence>
<evidence type="ECO:0000256" key="1">
    <source>
        <dbReference type="ARBA" id="ARBA00022679"/>
    </source>
</evidence>
<feature type="region of interest" description="Disordered" evidence="5">
    <location>
        <begin position="301"/>
        <end position="370"/>
    </location>
</feature>
<dbReference type="STRING" id="52.CMC5_039900"/>
<dbReference type="SMART" id="SM00220">
    <property type="entry name" value="S_TKc"/>
    <property type="match status" value="1"/>
</dbReference>
<proteinExistence type="predicted"/>
<dbReference type="Pfam" id="PF00069">
    <property type="entry name" value="Pkinase"/>
    <property type="match status" value="1"/>
</dbReference>
<feature type="transmembrane region" description="Helical" evidence="6">
    <location>
        <begin position="377"/>
        <end position="397"/>
    </location>
</feature>
<keyword evidence="3 8" id="KW-0418">Kinase</keyword>